<evidence type="ECO:0000256" key="1">
    <source>
        <dbReference type="SAM" id="MobiDB-lite"/>
    </source>
</evidence>
<feature type="compositionally biased region" description="Basic and acidic residues" evidence="1">
    <location>
        <begin position="122"/>
        <end position="136"/>
    </location>
</feature>
<evidence type="ECO:0000313" key="2">
    <source>
        <dbReference type="EMBL" id="OAE33649.1"/>
    </source>
</evidence>
<comment type="caution">
    <text evidence="2">The sequence shown here is derived from an EMBL/GenBank/DDBJ whole genome shotgun (WGS) entry which is preliminary data.</text>
</comment>
<keyword evidence="3" id="KW-1185">Reference proteome</keyword>
<dbReference type="Proteomes" id="UP000077202">
    <property type="component" value="Unassembled WGS sequence"/>
</dbReference>
<feature type="region of interest" description="Disordered" evidence="1">
    <location>
        <begin position="1"/>
        <end position="26"/>
    </location>
</feature>
<name>A0A176WKS5_MARPO</name>
<feature type="compositionally biased region" description="Basic residues" evidence="1">
    <location>
        <begin position="137"/>
        <end position="147"/>
    </location>
</feature>
<feature type="compositionally biased region" description="Polar residues" evidence="1">
    <location>
        <begin position="79"/>
        <end position="104"/>
    </location>
</feature>
<dbReference type="AlphaFoldDB" id="A0A176WKS5"/>
<sequence length="248" mass="28427">MTMLQDTGERTASLAQKSKGAPCHRRQIEQVVHIRSGQMNRARVYPFKDPLVRIVRKTRDHLKLPIHTSIDDRPRPSRNESISRQGFHRSATNNITKQKRSYNPQEAFDKRRVQTNPSEQSADVRHGRWRCRESQNRKQRRNQKSRSRVTATPIPPQSPEMRHATTTATGRGRRRRRADEEFGTGAKRHAVESQPGWYGRVDVRVARKGPAFAGRGGKAERSHRTNPIPCTLLVLTVMTAAERAQGFM</sequence>
<dbReference type="EMBL" id="LVLJ01000592">
    <property type="protein sequence ID" value="OAE33649.1"/>
    <property type="molecule type" value="Genomic_DNA"/>
</dbReference>
<proteinExistence type="predicted"/>
<reference evidence="2" key="1">
    <citation type="submission" date="2016-03" db="EMBL/GenBank/DDBJ databases">
        <title>Mechanisms controlling the formation of the plant cell surface in tip-growing cells are functionally conserved among land plants.</title>
        <authorList>
            <person name="Honkanen S."/>
            <person name="Jones V.A."/>
            <person name="Morieri G."/>
            <person name="Champion C."/>
            <person name="Hetherington A.J."/>
            <person name="Kelly S."/>
            <person name="Saint-Marcoux D."/>
            <person name="Proust H."/>
            <person name="Prescott H."/>
            <person name="Dolan L."/>
        </authorList>
    </citation>
    <scope>NUCLEOTIDE SEQUENCE [LARGE SCALE GENOMIC DNA]</scope>
    <source>
        <tissue evidence="2">Whole gametophyte</tissue>
    </source>
</reference>
<protein>
    <submittedName>
        <fullName evidence="2">Uncharacterized protein</fullName>
    </submittedName>
</protein>
<feature type="compositionally biased region" description="Basic and acidic residues" evidence="1">
    <location>
        <begin position="69"/>
        <end position="78"/>
    </location>
</feature>
<gene>
    <name evidence="2" type="ORF">AXG93_4689s1360</name>
</gene>
<feature type="region of interest" description="Disordered" evidence="1">
    <location>
        <begin position="65"/>
        <end position="191"/>
    </location>
</feature>
<organism evidence="2 3">
    <name type="scientific">Marchantia polymorpha subsp. ruderalis</name>
    <dbReference type="NCBI Taxonomy" id="1480154"/>
    <lineage>
        <taxon>Eukaryota</taxon>
        <taxon>Viridiplantae</taxon>
        <taxon>Streptophyta</taxon>
        <taxon>Embryophyta</taxon>
        <taxon>Marchantiophyta</taxon>
        <taxon>Marchantiopsida</taxon>
        <taxon>Marchantiidae</taxon>
        <taxon>Marchantiales</taxon>
        <taxon>Marchantiaceae</taxon>
        <taxon>Marchantia</taxon>
    </lineage>
</organism>
<accession>A0A176WKS5</accession>
<evidence type="ECO:0000313" key="3">
    <source>
        <dbReference type="Proteomes" id="UP000077202"/>
    </source>
</evidence>